<comment type="caution">
    <text evidence="3">The sequence shown here is derived from an EMBL/GenBank/DDBJ whole genome shotgun (WGS) entry which is preliminary data.</text>
</comment>
<gene>
    <name evidence="3" type="ORF">ACFSUF_00090</name>
</gene>
<dbReference type="InterPro" id="IPR053154">
    <property type="entry name" value="c-di-AMP_regulator"/>
</dbReference>
<dbReference type="PANTHER" id="PTHR37804:SF1">
    <property type="entry name" value="CDAA REGULATORY PROTEIN CDAR"/>
    <property type="match status" value="1"/>
</dbReference>
<dbReference type="Gene3D" id="2.170.120.40">
    <property type="entry name" value="YbbR-like domain"/>
    <property type="match status" value="2"/>
</dbReference>
<dbReference type="Pfam" id="PF07949">
    <property type="entry name" value="YbbR"/>
    <property type="match status" value="3"/>
</dbReference>
<keyword evidence="2" id="KW-0472">Membrane</keyword>
<feature type="transmembrane region" description="Helical" evidence="2">
    <location>
        <begin position="12"/>
        <end position="29"/>
    </location>
</feature>
<name>A0ABW5P691_9BACL</name>
<dbReference type="RefSeq" id="WP_377598913.1">
    <property type="nucleotide sequence ID" value="NZ_JBHUME010000001.1"/>
</dbReference>
<accession>A0ABW5P691</accession>
<keyword evidence="4" id="KW-1185">Reference proteome</keyword>
<dbReference type="PANTHER" id="PTHR37804">
    <property type="entry name" value="CDAA REGULATORY PROTEIN CDAR"/>
    <property type="match status" value="1"/>
</dbReference>
<dbReference type="Gene3D" id="2.170.120.30">
    <property type="match status" value="2"/>
</dbReference>
<keyword evidence="2" id="KW-1133">Transmembrane helix</keyword>
<evidence type="ECO:0000313" key="3">
    <source>
        <dbReference type="EMBL" id="MFD2610817.1"/>
    </source>
</evidence>
<dbReference type="EMBL" id="JBHUME010000001">
    <property type="protein sequence ID" value="MFD2610817.1"/>
    <property type="molecule type" value="Genomic_DNA"/>
</dbReference>
<reference evidence="4" key="1">
    <citation type="journal article" date="2019" name="Int. J. Syst. Evol. Microbiol.">
        <title>The Global Catalogue of Microorganisms (GCM) 10K type strain sequencing project: providing services to taxonomists for standard genome sequencing and annotation.</title>
        <authorList>
            <consortium name="The Broad Institute Genomics Platform"/>
            <consortium name="The Broad Institute Genome Sequencing Center for Infectious Disease"/>
            <person name="Wu L."/>
            <person name="Ma J."/>
        </authorList>
    </citation>
    <scope>NUCLEOTIDE SEQUENCE [LARGE SCALE GENOMIC DNA]</scope>
    <source>
        <strain evidence="4">KCTC 3950</strain>
    </source>
</reference>
<proteinExistence type="predicted"/>
<keyword evidence="2" id="KW-0812">Transmembrane</keyword>
<evidence type="ECO:0000256" key="1">
    <source>
        <dbReference type="SAM" id="MobiDB-lite"/>
    </source>
</evidence>
<dbReference type="Proteomes" id="UP001597541">
    <property type="component" value="Unassembled WGS sequence"/>
</dbReference>
<evidence type="ECO:0000313" key="4">
    <source>
        <dbReference type="Proteomes" id="UP001597541"/>
    </source>
</evidence>
<organism evidence="3 4">
    <name type="scientific">Paenibacillus gansuensis</name>
    <dbReference type="NCBI Taxonomy" id="306542"/>
    <lineage>
        <taxon>Bacteria</taxon>
        <taxon>Bacillati</taxon>
        <taxon>Bacillota</taxon>
        <taxon>Bacilli</taxon>
        <taxon>Bacillales</taxon>
        <taxon>Paenibacillaceae</taxon>
        <taxon>Paenibacillus</taxon>
    </lineage>
</organism>
<evidence type="ECO:0000256" key="2">
    <source>
        <dbReference type="SAM" id="Phobius"/>
    </source>
</evidence>
<dbReference type="InterPro" id="IPR012505">
    <property type="entry name" value="YbbR"/>
</dbReference>
<feature type="compositionally biased region" description="Polar residues" evidence="1">
    <location>
        <begin position="485"/>
        <end position="500"/>
    </location>
</feature>
<feature type="region of interest" description="Disordered" evidence="1">
    <location>
        <begin position="414"/>
        <end position="500"/>
    </location>
</feature>
<protein>
    <submittedName>
        <fullName evidence="3">YbbR-like domain-containing protein</fullName>
    </submittedName>
</protein>
<sequence length="500" mass="52743">MMDKWLENSTVVKITALVLGVLLWMVVHFNQQNTSGPQVPAVRTDTVTDVAISTVGIDADQYYVSAIEPSKVTLRLRGKQSALARVSPGDTRVELNLSGVDEGVHTLPLKGIIDSSGVSILEILPSHVTVRVEAVQKKEMPVEIQWTGSPADGFKAGEAVITPSKVYVSAPSSRQELIASVRGTVDLSGADEAIQSRQVKLSAYDRNGHKVDAIITPSVVEVEVPITSPLKMVPLQVKLSGRMPDGYSIASLTPNVDHVTVYGPQEYLNTLELYDGLQMDLTKLQLTKDTKVKLEIPLLPGADKIEPASVEYDIRVVPSAERTIKQVPVTIIGANDEFITSIREPEGSVIDVTVVGAPDLVGALTQKDIQAIANVTDLPPGTHTVPVMLNLPSLIYASSDYSGQAKIEIRAKKVAANPSVPAVKDQTPDLGDTSSRDEPEAPTDESGAGNGNGNGQTTGDTDAGTPGDGGTGTNSVSDGSEPGSGYNSGDTESTGNNANP</sequence>